<dbReference type="InterPro" id="IPR035912">
    <property type="entry name" value="EHR_sf"/>
</dbReference>
<dbReference type="SUPFAM" id="SSF143875">
    <property type="entry name" value="ERH-like"/>
    <property type="match status" value="1"/>
</dbReference>
<dbReference type="AlphaFoldDB" id="A0A8D0C472"/>
<dbReference type="Gene3D" id="3.30.2260.10">
    <property type="entry name" value="Enhancer of rudimentary"/>
    <property type="match status" value="1"/>
</dbReference>
<comment type="function">
    <text evidence="1">May have a role in the cell cycle.</text>
</comment>
<evidence type="ECO:0000256" key="1">
    <source>
        <dbReference type="ARBA" id="ARBA00003742"/>
    </source>
</evidence>
<evidence type="ECO:0000256" key="3">
    <source>
        <dbReference type="ARBA" id="ARBA00014423"/>
    </source>
</evidence>
<evidence type="ECO:0000313" key="5">
    <source>
        <dbReference type="Ensembl" id="ENSSMRP00000013900.1"/>
    </source>
</evidence>
<dbReference type="OMA" id="MLIDIPA"/>
<reference evidence="5" key="2">
    <citation type="submission" date="2025-09" db="UniProtKB">
        <authorList>
            <consortium name="Ensembl"/>
        </authorList>
    </citation>
    <scope>IDENTIFICATION</scope>
</reference>
<dbReference type="Proteomes" id="UP000694421">
    <property type="component" value="Unplaced"/>
</dbReference>
<organism evidence="5 6">
    <name type="scientific">Salvator merianae</name>
    <name type="common">Argentine black and white tegu</name>
    <name type="synonym">Tupinambis merianae</name>
    <dbReference type="NCBI Taxonomy" id="96440"/>
    <lineage>
        <taxon>Eukaryota</taxon>
        <taxon>Metazoa</taxon>
        <taxon>Chordata</taxon>
        <taxon>Craniata</taxon>
        <taxon>Vertebrata</taxon>
        <taxon>Euteleostomi</taxon>
        <taxon>Lepidosauria</taxon>
        <taxon>Squamata</taxon>
        <taxon>Bifurcata</taxon>
        <taxon>Unidentata</taxon>
        <taxon>Episquamata</taxon>
        <taxon>Laterata</taxon>
        <taxon>Teiioidea</taxon>
        <taxon>Teiidae</taxon>
        <taxon>Salvator</taxon>
    </lineage>
</organism>
<keyword evidence="4" id="KW-0812">Transmembrane</keyword>
<reference evidence="5" key="1">
    <citation type="submission" date="2025-08" db="UniProtKB">
        <authorList>
            <consortium name="Ensembl"/>
        </authorList>
    </citation>
    <scope>IDENTIFICATION</scope>
</reference>
<dbReference type="Pfam" id="PF01133">
    <property type="entry name" value="ER"/>
    <property type="match status" value="1"/>
</dbReference>
<proteinExistence type="inferred from homology"/>
<evidence type="ECO:0000256" key="4">
    <source>
        <dbReference type="SAM" id="Phobius"/>
    </source>
</evidence>
<dbReference type="Ensembl" id="ENSSMRT00000016183.1">
    <property type="protein sequence ID" value="ENSSMRP00000013900.1"/>
    <property type="gene ID" value="ENSSMRG00000010806.1"/>
</dbReference>
<accession>A0A8D0C472</accession>
<dbReference type="PANTHER" id="PTHR12373:SF0">
    <property type="entry name" value="ENHANCER OF RUDIMENTARY HOMOLOG"/>
    <property type="match status" value="1"/>
</dbReference>
<comment type="similarity">
    <text evidence="2">Belongs to the E(R) family.</text>
</comment>
<keyword evidence="4" id="KW-0472">Membrane</keyword>
<evidence type="ECO:0000256" key="2">
    <source>
        <dbReference type="ARBA" id="ARBA00007491"/>
    </source>
</evidence>
<sequence length="77" mass="8983">MHILLVQPNRCPEGRTYADYESVNEYMQRVCKMYEEHLNRMNSNSPSITYDVSLISLMIWLISAALFTMLIDIPAIQ</sequence>
<dbReference type="InterPro" id="IPR000781">
    <property type="entry name" value="ERH"/>
</dbReference>
<name>A0A8D0C472_SALMN</name>
<protein>
    <recommendedName>
        <fullName evidence="3">Enhancer of rudimentary homolog</fullName>
    </recommendedName>
</protein>
<keyword evidence="4" id="KW-1133">Transmembrane helix</keyword>
<feature type="transmembrane region" description="Helical" evidence="4">
    <location>
        <begin position="48"/>
        <end position="71"/>
    </location>
</feature>
<evidence type="ECO:0000313" key="6">
    <source>
        <dbReference type="Proteomes" id="UP000694421"/>
    </source>
</evidence>
<dbReference type="GeneTree" id="ENSGT00390000003316"/>
<dbReference type="PANTHER" id="PTHR12373">
    <property type="entry name" value="ENHANCER OF RUDIMENTARY ERH"/>
    <property type="match status" value="1"/>
</dbReference>
<keyword evidence="6" id="KW-1185">Reference proteome</keyword>